<dbReference type="AlphaFoldDB" id="A0A9Y1FMH6"/>
<organism evidence="1">
    <name type="scientific">Candidatus Heimdallarchaeum aukensis</name>
    <dbReference type="NCBI Taxonomy" id="2876573"/>
    <lineage>
        <taxon>Archaea</taxon>
        <taxon>Promethearchaeati</taxon>
        <taxon>Candidatus Heimdallarchaeota</taxon>
        <taxon>Candidatus Heimdallarchaeia (ex Rinke et al. 2021) (nom. nud.)</taxon>
        <taxon>Candidatus Heimdallarchaeales</taxon>
        <taxon>Candidatus Heimdallarchaeaceae</taxon>
        <taxon>Candidatus Heimdallarchaeum</taxon>
    </lineage>
</organism>
<gene>
    <name evidence="1" type="ORF">K9W45_05295</name>
</gene>
<proteinExistence type="predicted"/>
<name>A0A9Y1FMH6_9ARCH</name>
<reference evidence="1" key="1">
    <citation type="journal article" date="2022" name="Nat. Microbiol.">
        <title>Unique mobile elements and scalable gene flow at the prokaryote-eukaryote boundary revealed by circularized Asgard archaea genomes.</title>
        <authorList>
            <person name="Wu F."/>
            <person name="Speth D.R."/>
            <person name="Philosof A."/>
            <person name="Cremiere A."/>
            <person name="Narayanan A."/>
            <person name="Barco R.A."/>
            <person name="Connon S.A."/>
            <person name="Amend J.P."/>
            <person name="Antoshechkin I.A."/>
            <person name="Orphan V.J."/>
        </authorList>
    </citation>
    <scope>NUCLEOTIDE SEQUENCE</scope>
    <source>
        <strain evidence="1">PM71</strain>
    </source>
</reference>
<protein>
    <submittedName>
        <fullName evidence="1">Uncharacterized protein</fullName>
    </submittedName>
</protein>
<dbReference type="EMBL" id="CP084166">
    <property type="protein sequence ID" value="UJG41879.1"/>
    <property type="molecule type" value="Genomic_DNA"/>
</dbReference>
<sequence>MSNIVKLLERTVQHFDSKKKDKTNVSTFILNCENVEQLISHVQKLKSLSNDLITDFFMNDKERQIFDKKTDFAPIKVISPIEKRIDVETLNKIMKHAINDNILVTSGKFFITRSQYKALISETNNCSTITFSDNTGNILSEIFYFDRWVTKWLIRILVENKQKPIENLFRISPSCCFLKISKFDVITETKNIDFLQVKKNSIFFRIIQRKNEQSENEVIKLVALFQGIRDYQVNPAKILKFKIQQLVNLMSILMNQRRWFLVFQVSIKLLELVKNLDEKTILPETWSIKRIKKSARKSLVNEAQEYAANKIERLRYFSFRDLVNYNLLTLENDWVKNEMSIILKEINEDRNIHYPIE</sequence>
<dbReference type="Proteomes" id="UP001201020">
    <property type="component" value="Chromosome"/>
</dbReference>
<evidence type="ECO:0000313" key="1">
    <source>
        <dbReference type="EMBL" id="UJG41879.1"/>
    </source>
</evidence>
<accession>A0A9Y1FMH6</accession>